<feature type="signal peptide" evidence="2">
    <location>
        <begin position="1"/>
        <end position="22"/>
    </location>
</feature>
<dbReference type="KEGG" id="pbb:AKN87_05145"/>
<organism evidence="4 6">
    <name type="scientific">Thiopseudomonas alkaliphila</name>
    <dbReference type="NCBI Taxonomy" id="1697053"/>
    <lineage>
        <taxon>Bacteria</taxon>
        <taxon>Pseudomonadati</taxon>
        <taxon>Pseudomonadota</taxon>
        <taxon>Gammaproteobacteria</taxon>
        <taxon>Pseudomonadales</taxon>
        <taxon>Pseudomonadaceae</taxon>
        <taxon>Thiopseudomonas</taxon>
    </lineage>
</organism>
<dbReference type="CDD" id="cd16894">
    <property type="entry name" value="MltD-like"/>
    <property type="match status" value="1"/>
</dbReference>
<comment type="similarity">
    <text evidence="1">Belongs to the transglycosylase Slt family.</text>
</comment>
<dbReference type="PATRIC" id="fig|1697053.3.peg.1042"/>
<keyword evidence="6" id="KW-1185">Reference proteome</keyword>
<dbReference type="PANTHER" id="PTHR33734">
    <property type="entry name" value="LYSM DOMAIN-CONTAINING GPI-ANCHORED PROTEIN 2"/>
    <property type="match status" value="1"/>
</dbReference>
<sequence length="521" mass="58786">MSIFRSLLHPSRSLIVFSSVIASLISGCASKHNTSDEFAAFQPVTTQSSATAELNRAKKQAVMRKQAEQDVWQIIRQGYQFADDVQTNPRIEQQRLWFAARTNSIETMAQRSTPYLHYIVDHLQKRKMPLELALLPMIESAYDPTAYSHSHASGLWQFIPSTGKYFNLKQTSWYDERRDLTASTLAALDYLEYLSNMFEGDWLLALASYNAGEGTVSRAMKRNRELGLPTDYWNLSLPKETQYYVPKFLAVAQIVSSPQAYNVKLAPVANQPYFATIKIEHALDLDRVAMLANIDRTELSQLNAAHMQGVTVDGPKVIRVPATKVSTLQERLAKLRSQDLMRWQQHRVTSGETLHSIAQQHKVSKEALKYLNKLNSDQVTVGQQLTIPSQHHFALAQKTEQLSRTNLRAKAGATTAAANVRYQVRRGDTLSSIARRHGVSINQLKQWNRIAGNNIQVGQTLALRQATRSAVAKKPTYYRVRSGDSLSLIARRHNVSLKQLQAWNPKSSSAIRPGQQLAIYR</sequence>
<protein>
    <submittedName>
        <fullName evidence="5">LysM peptidoglycan-binding domain-containing protein</fullName>
    </submittedName>
</protein>
<reference evidence="5" key="2">
    <citation type="submission" date="2020-06" db="EMBL/GenBank/DDBJ databases">
        <authorList>
            <person name="Dong N."/>
        </authorList>
    </citation>
    <scope>NUCLEOTIDE SEQUENCE</scope>
    <source>
        <strain evidence="5">DF46-2-2</strain>
    </source>
</reference>
<dbReference type="InterPro" id="IPR008258">
    <property type="entry name" value="Transglycosylase_SLT_dom_1"/>
</dbReference>
<dbReference type="Pfam" id="PF01464">
    <property type="entry name" value="SLT"/>
    <property type="match status" value="1"/>
</dbReference>
<dbReference type="RefSeq" id="WP_064496115.1">
    <property type="nucleotide sequence ID" value="NZ_CP012358.1"/>
</dbReference>
<dbReference type="GO" id="GO:0016020">
    <property type="term" value="C:membrane"/>
    <property type="evidence" value="ECO:0007669"/>
    <property type="project" value="InterPro"/>
</dbReference>
<dbReference type="SUPFAM" id="SSF54106">
    <property type="entry name" value="LysM domain"/>
    <property type="match status" value="3"/>
</dbReference>
<dbReference type="InterPro" id="IPR018392">
    <property type="entry name" value="LysM"/>
</dbReference>
<dbReference type="GO" id="GO:0008932">
    <property type="term" value="F:lytic endotransglycosylase activity"/>
    <property type="evidence" value="ECO:0007669"/>
    <property type="project" value="TreeGrafter"/>
</dbReference>
<reference evidence="5" key="3">
    <citation type="journal article" date="2022" name="Sci. Total Environ.">
        <title>Prevalence, transmission, and molecular epidemiology of tet(X)-positive bacteria among humans, animals, and environmental niches in China: An epidemiological, and genomic-based study.</title>
        <authorList>
            <person name="Dong N."/>
            <person name="Zeng Y."/>
            <person name="Cai C."/>
            <person name="Sun C."/>
            <person name="Lu J."/>
            <person name="Liu C."/>
            <person name="Zhou H."/>
            <person name="Sun Q."/>
            <person name="Shu L."/>
            <person name="Wang H."/>
            <person name="Wang Y."/>
            <person name="Wang S."/>
            <person name="Wu C."/>
            <person name="Chan E.W."/>
            <person name="Chen G."/>
            <person name="Shen Z."/>
            <person name="Chen S."/>
            <person name="Zhang R."/>
        </authorList>
    </citation>
    <scope>NUCLEOTIDE SEQUENCE</scope>
    <source>
        <strain evidence="5">DF46-2-2</strain>
    </source>
</reference>
<dbReference type="EMBL" id="CP012365">
    <property type="protein sequence ID" value="AKX59045.1"/>
    <property type="molecule type" value="Genomic_DNA"/>
</dbReference>
<dbReference type="EMBL" id="JACANB010000001">
    <property type="protein sequence ID" value="MDM1695283.1"/>
    <property type="molecule type" value="Genomic_DNA"/>
</dbReference>
<feature type="domain" description="LysM" evidence="3">
    <location>
        <begin position="420"/>
        <end position="463"/>
    </location>
</feature>
<evidence type="ECO:0000259" key="3">
    <source>
        <dbReference type="PROSITE" id="PS51782"/>
    </source>
</evidence>
<keyword evidence="2" id="KW-0732">Signal</keyword>
<accession>A0A0K1XCD3</accession>
<evidence type="ECO:0000313" key="5">
    <source>
        <dbReference type="EMBL" id="MDM1695283.1"/>
    </source>
</evidence>
<dbReference type="CDD" id="cd00118">
    <property type="entry name" value="LysM"/>
    <property type="match status" value="3"/>
</dbReference>
<dbReference type="PROSITE" id="PS00922">
    <property type="entry name" value="TRANSGLYCOSYLASE"/>
    <property type="match status" value="1"/>
</dbReference>
<dbReference type="Gene3D" id="1.10.530.10">
    <property type="match status" value="1"/>
</dbReference>
<dbReference type="STRING" id="1697053.AKN87_05145"/>
<dbReference type="InterPro" id="IPR000189">
    <property type="entry name" value="Transglyc_AS"/>
</dbReference>
<feature type="chain" id="PRO_5005472130" evidence="2">
    <location>
        <begin position="23"/>
        <end position="521"/>
    </location>
</feature>
<dbReference type="PROSITE" id="PS51257">
    <property type="entry name" value="PROKAR_LIPOPROTEIN"/>
    <property type="match status" value="1"/>
</dbReference>
<dbReference type="GO" id="GO:0000270">
    <property type="term" value="P:peptidoglycan metabolic process"/>
    <property type="evidence" value="ECO:0007669"/>
    <property type="project" value="InterPro"/>
</dbReference>
<gene>
    <name evidence="4" type="ORF">AKN88_03140</name>
    <name evidence="5" type="ORF">HX099_01170</name>
</gene>
<dbReference type="Pfam" id="PF01476">
    <property type="entry name" value="LysM"/>
    <property type="match status" value="3"/>
</dbReference>
<dbReference type="GeneID" id="93983651"/>
<name>A0A0K1XCD3_9GAMM</name>
<feature type="domain" description="LysM" evidence="3">
    <location>
        <begin position="476"/>
        <end position="519"/>
    </location>
</feature>
<dbReference type="Gene3D" id="3.10.350.10">
    <property type="entry name" value="LysM domain"/>
    <property type="match status" value="3"/>
</dbReference>
<evidence type="ECO:0000313" key="6">
    <source>
        <dbReference type="Proteomes" id="UP000063953"/>
    </source>
</evidence>
<dbReference type="Proteomes" id="UP000063953">
    <property type="component" value="Chromosome"/>
</dbReference>
<evidence type="ECO:0000256" key="1">
    <source>
        <dbReference type="ARBA" id="ARBA00007734"/>
    </source>
</evidence>
<dbReference type="InterPro" id="IPR023346">
    <property type="entry name" value="Lysozyme-like_dom_sf"/>
</dbReference>
<reference evidence="4 6" key="1">
    <citation type="journal article" date="2015" name="Genome Announc.">
        <title>Genome Sequences of Oblitimonas alkaliphila gen. nov. sp. nov. (Proposed), a Novel Bacterium of the Pseudomonadaceae Family.</title>
        <authorList>
            <person name="Lauer A.C."/>
            <person name="Nicholson A.C."/>
            <person name="Humrighouse B.W."/>
            <person name="Emery B."/>
            <person name="Drobish A."/>
            <person name="Juieng P."/>
            <person name="Loparev V."/>
            <person name="McQuiston J.R."/>
        </authorList>
    </citation>
    <scope>NUCLEOTIDE SEQUENCE [LARGE SCALE GENOMIC DNA]</scope>
    <source>
        <strain evidence="4 6">E5571</strain>
    </source>
</reference>
<dbReference type="InterPro" id="IPR036779">
    <property type="entry name" value="LysM_dom_sf"/>
</dbReference>
<evidence type="ECO:0000313" key="4">
    <source>
        <dbReference type="EMBL" id="AKX59045.1"/>
    </source>
</evidence>
<dbReference type="AlphaFoldDB" id="A0A0K1XCD3"/>
<proteinExistence type="inferred from homology"/>
<dbReference type="SUPFAM" id="SSF53955">
    <property type="entry name" value="Lysozyme-like"/>
    <property type="match status" value="1"/>
</dbReference>
<dbReference type="PANTHER" id="PTHR33734:SF22">
    <property type="entry name" value="MEMBRANE-BOUND LYTIC MUREIN TRANSGLYCOSYLASE D"/>
    <property type="match status" value="1"/>
</dbReference>
<dbReference type="FunFam" id="1.10.530.10:FF:000004">
    <property type="entry name" value="Membrane-bound lytic murein transglycosylase D"/>
    <property type="match status" value="1"/>
</dbReference>
<dbReference type="SMART" id="SM00257">
    <property type="entry name" value="LysM"/>
    <property type="match status" value="3"/>
</dbReference>
<dbReference type="Proteomes" id="UP001173465">
    <property type="component" value="Unassembled WGS sequence"/>
</dbReference>
<feature type="domain" description="LysM" evidence="3">
    <location>
        <begin position="344"/>
        <end position="387"/>
    </location>
</feature>
<dbReference type="PROSITE" id="PS51782">
    <property type="entry name" value="LYSM"/>
    <property type="match status" value="3"/>
</dbReference>
<evidence type="ECO:0000256" key="2">
    <source>
        <dbReference type="SAM" id="SignalP"/>
    </source>
</evidence>